<dbReference type="PIRSF" id="PIRSF019307">
    <property type="entry name" value="UCP019307"/>
    <property type="match status" value="1"/>
</dbReference>
<dbReference type="Gene3D" id="2.60.120.10">
    <property type="entry name" value="Jelly Rolls"/>
    <property type="match status" value="1"/>
</dbReference>
<evidence type="ECO:0000313" key="2">
    <source>
        <dbReference type="EMBL" id="KAK9425676.1"/>
    </source>
</evidence>
<dbReference type="CDD" id="cd02219">
    <property type="entry name" value="cupin_YjlB-like"/>
    <property type="match status" value="1"/>
</dbReference>
<dbReference type="InterPro" id="IPR011051">
    <property type="entry name" value="RmlC_Cupin_sf"/>
</dbReference>
<dbReference type="Pfam" id="PF07883">
    <property type="entry name" value="Cupin_2"/>
    <property type="match status" value="1"/>
</dbReference>
<dbReference type="EMBL" id="JARVKF010000013">
    <property type="protein sequence ID" value="KAK9425676.1"/>
    <property type="molecule type" value="Genomic_DNA"/>
</dbReference>
<dbReference type="InterPro" id="IPR014710">
    <property type="entry name" value="RmlC-like_jellyroll"/>
</dbReference>
<protein>
    <recommendedName>
        <fullName evidence="1">Cupin type-2 domain-containing protein</fullName>
    </recommendedName>
</protein>
<dbReference type="Proteomes" id="UP001408356">
    <property type="component" value="Unassembled WGS sequence"/>
</dbReference>
<accession>A0ABR2VFV4</accession>
<dbReference type="InterPro" id="IPR014500">
    <property type="entry name" value="UCP019307_cupin"/>
</dbReference>
<name>A0ABR2VFV4_9PEZI</name>
<evidence type="ECO:0000313" key="3">
    <source>
        <dbReference type="Proteomes" id="UP001408356"/>
    </source>
</evidence>
<dbReference type="PANTHER" id="PTHR36448">
    <property type="entry name" value="BLR7373 PROTEIN"/>
    <property type="match status" value="1"/>
</dbReference>
<dbReference type="InterPro" id="IPR047121">
    <property type="entry name" value="YjiB-like"/>
</dbReference>
<dbReference type="SUPFAM" id="SSF51182">
    <property type="entry name" value="RmlC-like cupins"/>
    <property type="match status" value="1"/>
</dbReference>
<dbReference type="PANTHER" id="PTHR36448:SF3">
    <property type="entry name" value="CUPIN TYPE-2 DOMAIN-CONTAINING PROTEIN"/>
    <property type="match status" value="1"/>
</dbReference>
<feature type="domain" description="Cupin type-2" evidence="1">
    <location>
        <begin position="70"/>
        <end position="124"/>
    </location>
</feature>
<evidence type="ECO:0000259" key="1">
    <source>
        <dbReference type="Pfam" id="PF07883"/>
    </source>
</evidence>
<organism evidence="2 3">
    <name type="scientific">Seiridium unicorne</name>
    <dbReference type="NCBI Taxonomy" id="138068"/>
    <lineage>
        <taxon>Eukaryota</taxon>
        <taxon>Fungi</taxon>
        <taxon>Dikarya</taxon>
        <taxon>Ascomycota</taxon>
        <taxon>Pezizomycotina</taxon>
        <taxon>Sordariomycetes</taxon>
        <taxon>Xylariomycetidae</taxon>
        <taxon>Amphisphaeriales</taxon>
        <taxon>Sporocadaceae</taxon>
        <taxon>Seiridium</taxon>
    </lineage>
</organism>
<sequence>MAAKLTPLASLRVSKHQIPAHQLIPNTSVQQKPLFHYHGIFPHSISASAMESHLSSVGVVEPQWRYTMYSTTHFHSTSHEVLCISSGKATLCFGGEDNPGRVELEAQKGDMLVVPAGVGHRLLKEEGGEGFEMVGSYPKGYNWDMCYGKKGEEAKVKSIERIPWFTKDPAYGDQGPVLDV</sequence>
<reference evidence="2 3" key="1">
    <citation type="journal article" date="2024" name="J. Plant Pathol.">
        <title>Sequence and assembly of the genome of Seiridium unicorne, isolate CBS 538.82, causal agent of cypress canker disease.</title>
        <authorList>
            <person name="Scali E."/>
            <person name="Rocca G.D."/>
            <person name="Danti R."/>
            <person name="Garbelotto M."/>
            <person name="Barberini S."/>
            <person name="Baroncelli R."/>
            <person name="Emiliani G."/>
        </authorList>
    </citation>
    <scope>NUCLEOTIDE SEQUENCE [LARGE SCALE GENOMIC DNA]</scope>
    <source>
        <strain evidence="2 3">BM-138-508</strain>
    </source>
</reference>
<comment type="caution">
    <text evidence="2">The sequence shown here is derived from an EMBL/GenBank/DDBJ whole genome shotgun (WGS) entry which is preliminary data.</text>
</comment>
<keyword evidence="3" id="KW-1185">Reference proteome</keyword>
<gene>
    <name evidence="2" type="ORF">SUNI508_03037</name>
</gene>
<proteinExistence type="predicted"/>
<dbReference type="InterPro" id="IPR013096">
    <property type="entry name" value="Cupin_2"/>
</dbReference>